<dbReference type="NCBIfam" id="TIGR01790">
    <property type="entry name" value="carotene-cycl"/>
    <property type="match status" value="1"/>
</dbReference>
<evidence type="ECO:0000256" key="1">
    <source>
        <dbReference type="ARBA" id="ARBA00006599"/>
    </source>
</evidence>
<comment type="similarity">
    <text evidence="1">Belongs to the lycopene cyclase family.</text>
</comment>
<proteinExistence type="inferred from homology"/>
<dbReference type="Proteomes" id="UP000566324">
    <property type="component" value="Unassembled WGS sequence"/>
</dbReference>
<dbReference type="AlphaFoldDB" id="A0A7W7F8B6"/>
<evidence type="ECO:0000313" key="2">
    <source>
        <dbReference type="EMBL" id="MBB4633502.1"/>
    </source>
</evidence>
<dbReference type="GO" id="GO:0045436">
    <property type="term" value="F:lycopene beta cyclase activity"/>
    <property type="evidence" value="ECO:0007669"/>
    <property type="project" value="InterPro"/>
</dbReference>
<dbReference type="GO" id="GO:0016705">
    <property type="term" value="F:oxidoreductase activity, acting on paired donors, with incorporation or reduction of molecular oxygen"/>
    <property type="evidence" value="ECO:0007669"/>
    <property type="project" value="InterPro"/>
</dbReference>
<dbReference type="GO" id="GO:0016117">
    <property type="term" value="P:carotenoid biosynthetic process"/>
    <property type="evidence" value="ECO:0007669"/>
    <property type="project" value="InterPro"/>
</dbReference>
<dbReference type="InterPro" id="IPR036188">
    <property type="entry name" value="FAD/NAD-bd_sf"/>
</dbReference>
<accession>A0A7W7F8B6</accession>
<dbReference type="EMBL" id="JACHNZ010000045">
    <property type="protein sequence ID" value="MBB4633502.1"/>
    <property type="molecule type" value="Genomic_DNA"/>
</dbReference>
<dbReference type="InterPro" id="IPR008461">
    <property type="entry name" value="CrtY"/>
</dbReference>
<dbReference type="NCBIfam" id="TIGR01789">
    <property type="entry name" value="lycopene_cycl"/>
    <property type="match status" value="1"/>
</dbReference>
<dbReference type="Gene3D" id="3.50.50.60">
    <property type="entry name" value="FAD/NAD(P)-binding domain"/>
    <property type="match status" value="1"/>
</dbReference>
<name>A0A7W7F8B6_9SPHN</name>
<dbReference type="Pfam" id="PF05834">
    <property type="entry name" value="Lycopene_cycl"/>
    <property type="match status" value="1"/>
</dbReference>
<sequence>MDFDLILVGGGLASGLAGLRLAARRPELRVAIVEASDRIGGDHIWSSFDTDMTPAQREWTAPLYAARWPRYDVRFPAFARTLEQGYASARSENLDAAVRAAIPAERLLLGSRVRSLDATGVTLESGERIEARVVINGRGHAPTTAMELAWQKFVGLEIETLRPHGIDAPIIMDACVDQAEGYRFIYVLPWDARRLLIEDTYYSDGPDLDIEAVKARIAEWAMGAGLGPYGVVRTERGVLPLALGGNIDALWDAGTPGVARLGMRAGLFHPLTGYSFLDAVRTADLLADLPRFDPDLVYNALRAHATRTWQGRRYYRMLARMLFRAAEPPARYRVLQHFYRLPEALVARFYAGRSTRTDKLRVLAGRPPVPPGRALAVMLGLD</sequence>
<reference evidence="2 3" key="1">
    <citation type="submission" date="2020-08" db="EMBL/GenBank/DDBJ databases">
        <title>Genomic Encyclopedia of Type Strains, Phase IV (KMG-IV): sequencing the most valuable type-strain genomes for metagenomic binning, comparative biology and taxonomic classification.</title>
        <authorList>
            <person name="Goeker M."/>
        </authorList>
    </citation>
    <scope>NUCLEOTIDE SEQUENCE [LARGE SCALE GENOMIC DNA]</scope>
    <source>
        <strain evidence="2 3">DSM 17328</strain>
    </source>
</reference>
<dbReference type="InterPro" id="IPR010108">
    <property type="entry name" value="Lycopene_cyclase_b/e"/>
</dbReference>
<evidence type="ECO:0000313" key="3">
    <source>
        <dbReference type="Proteomes" id="UP000566324"/>
    </source>
</evidence>
<organism evidence="2 3">
    <name type="scientific">Sphingosinicella soli</name>
    <dbReference type="NCBI Taxonomy" id="333708"/>
    <lineage>
        <taxon>Bacteria</taxon>
        <taxon>Pseudomonadati</taxon>
        <taxon>Pseudomonadota</taxon>
        <taxon>Alphaproteobacteria</taxon>
        <taxon>Sphingomonadales</taxon>
        <taxon>Sphingosinicellaceae</taxon>
        <taxon>Sphingosinicella</taxon>
    </lineage>
</organism>
<keyword evidence="3" id="KW-1185">Reference proteome</keyword>
<dbReference type="RefSeq" id="WP_184071164.1">
    <property type="nucleotide sequence ID" value="NZ_JACHNZ010000045.1"/>
</dbReference>
<gene>
    <name evidence="2" type="ORF">GGQ98_003141</name>
</gene>
<dbReference type="EC" id="5.5.1.19" evidence="2"/>
<comment type="caution">
    <text evidence="2">The sequence shown here is derived from an EMBL/GenBank/DDBJ whole genome shotgun (WGS) entry which is preliminary data.</text>
</comment>
<dbReference type="SUPFAM" id="SSF51905">
    <property type="entry name" value="FAD/NAD(P)-binding domain"/>
    <property type="match status" value="1"/>
</dbReference>
<keyword evidence="2" id="KW-0413">Isomerase</keyword>
<protein>
    <submittedName>
        <fullName evidence="2">Lycopene beta-cyclase</fullName>
        <ecNumber evidence="2">5.5.1.19</ecNumber>
    </submittedName>
</protein>